<feature type="domain" description="P/Homo B" evidence="3">
    <location>
        <begin position="491"/>
        <end position="617"/>
    </location>
</feature>
<dbReference type="Proteomes" id="UP000317155">
    <property type="component" value="Unassembled WGS sequence"/>
</dbReference>
<dbReference type="InterPro" id="IPR008757">
    <property type="entry name" value="Peptidase_M6-like_domain"/>
</dbReference>
<organism evidence="4 5">
    <name type="scientific">Trichloromonas acetexigens</name>
    <dbReference type="NCBI Taxonomy" id="38815"/>
    <lineage>
        <taxon>Bacteria</taxon>
        <taxon>Pseudomonadati</taxon>
        <taxon>Thermodesulfobacteriota</taxon>
        <taxon>Desulfuromonadia</taxon>
        <taxon>Desulfuromonadales</taxon>
        <taxon>Trichloromonadaceae</taxon>
        <taxon>Trichloromonas</taxon>
    </lineage>
</organism>
<keyword evidence="4" id="KW-0482">Metalloprotease</keyword>
<evidence type="ECO:0000313" key="5">
    <source>
        <dbReference type="Proteomes" id="UP000317155"/>
    </source>
</evidence>
<comment type="caution">
    <text evidence="4">The sequence shown here is derived from an EMBL/GenBank/DDBJ whole genome shotgun (WGS) entry which is preliminary data.</text>
</comment>
<dbReference type="OrthoDB" id="5523924at2"/>
<dbReference type="SUPFAM" id="SSF49785">
    <property type="entry name" value="Galactose-binding domain-like"/>
    <property type="match status" value="2"/>
</dbReference>
<dbReference type="InterPro" id="IPR008979">
    <property type="entry name" value="Galactose-bd-like_sf"/>
</dbReference>
<keyword evidence="2" id="KW-0378">Hydrolase</keyword>
<evidence type="ECO:0000256" key="1">
    <source>
        <dbReference type="ARBA" id="ARBA00022670"/>
    </source>
</evidence>
<dbReference type="PANTHER" id="PTHR41775">
    <property type="entry name" value="SECRETED PROTEIN-RELATED"/>
    <property type="match status" value="1"/>
</dbReference>
<dbReference type="GO" id="GO:0008237">
    <property type="term" value="F:metallopeptidase activity"/>
    <property type="evidence" value="ECO:0007669"/>
    <property type="project" value="UniProtKB-KW"/>
</dbReference>
<dbReference type="RefSeq" id="WP_092056850.1">
    <property type="nucleotide sequence ID" value="NZ_FOJJ01000023.1"/>
</dbReference>
<keyword evidence="1 4" id="KW-0645">Protease</keyword>
<dbReference type="PANTHER" id="PTHR41775:SF1">
    <property type="entry name" value="PEPTIDASE M6-LIKE DOMAIN-CONTAINING PROTEIN"/>
    <property type="match status" value="1"/>
</dbReference>
<dbReference type="AlphaFoldDB" id="A0A550JHH4"/>
<dbReference type="PROSITE" id="PS51829">
    <property type="entry name" value="P_HOMO_B"/>
    <property type="match status" value="2"/>
</dbReference>
<evidence type="ECO:0000259" key="3">
    <source>
        <dbReference type="PROSITE" id="PS51829"/>
    </source>
</evidence>
<name>A0A550JHH4_9BACT</name>
<feature type="domain" description="P/Homo B" evidence="3">
    <location>
        <begin position="619"/>
        <end position="746"/>
    </location>
</feature>
<protein>
    <submittedName>
        <fullName evidence="4">M6 family metalloprotease domain-containing protein</fullName>
    </submittedName>
</protein>
<dbReference type="EMBL" id="VJVV01000003">
    <property type="protein sequence ID" value="TRO82652.1"/>
    <property type="molecule type" value="Genomic_DNA"/>
</dbReference>
<evidence type="ECO:0000313" key="4">
    <source>
        <dbReference type="EMBL" id="TRO82652.1"/>
    </source>
</evidence>
<reference evidence="4 5" key="1">
    <citation type="submission" date="2019-07" db="EMBL/GenBank/DDBJ databases">
        <title>Insights of Desulfuromonas acetexigens electromicrobiology.</title>
        <authorList>
            <person name="Katuri K."/>
            <person name="Sapireddy V."/>
            <person name="Shaw D.R."/>
            <person name="Saikaly P."/>
        </authorList>
    </citation>
    <scope>NUCLEOTIDE SEQUENCE [LARGE SCALE GENOMIC DNA]</scope>
    <source>
        <strain evidence="4 5">2873</strain>
    </source>
</reference>
<accession>A0A550JHH4</accession>
<dbReference type="Pfam" id="PF01483">
    <property type="entry name" value="P_proprotein"/>
    <property type="match status" value="2"/>
</dbReference>
<dbReference type="Gene3D" id="2.60.120.260">
    <property type="entry name" value="Galactose-binding domain-like"/>
    <property type="match status" value="2"/>
</dbReference>
<proteinExistence type="predicted"/>
<keyword evidence="5" id="KW-1185">Reference proteome</keyword>
<gene>
    <name evidence="4" type="ORF">FL622_05565</name>
</gene>
<dbReference type="InterPro" id="IPR002884">
    <property type="entry name" value="P_dom"/>
</dbReference>
<sequence>MSAIFGETLILTQDNGPDVPLVVFGDEFYARYETPEGYTAVYDTDLGLFCYAVVLDGRFASSGAPIGKQPPPGLRRHLKESGEVRNEKFNLRYNRIMPPEDVAAGHRLRTFGMAQGLLPGRRVSQGAVRGLTILVDFPDLQSTIPVAEVEALLNGDNYRGNGNFCSVREYFALMSSGKLDFRNRVIGPVRLSQNRDYYKTTLLVREALELAISEYGVDLSEFDSRREGIVDALNFLYAGRTLYEGELWPHNSYLELRFGGMRTNFYMLTSLGRQSVDLSIGTFCHENGHQLCRFPDLYDYGTRDGDFEKSQGIGRYCLMSSGNHLNGGRTPAPVTAYYRYLVGWYDRLVNLNGGGDFEARHGEYGTLFKFETDKPNEYFLLENRSRLGLDAHLPASGLAVYHCDTLGSNEWQGGTATKHYQCGLKQADGHLDLELNRNYGDEGDLFAGISGIALSHATTPSSRAWDGADSGFTLRDVSAAGEVIRFSVGEPPPSQATTVSGRAVVDLLIPDKKPEGVRSVIRLDASGRLTAVTVGVDIIHPYIGNLQVELEAPSGRKVLLHNRTGRGTDDLHQEWSSAEFAALQELFGEEISGDWTLHARDLSRRNVGRLNAWYLEVGYEPAQTVIEQATAPLIAIPDGDPNGIRSPLRIDAAGKVKEIVVSLSIVHPYIGDLRVELIAPSGQRAILHNRSGGSADNLRGTYDKSAAPGLETLVGEEAKGEWTLAVYDLAPRDTGKLEVWAIRLVC</sequence>
<dbReference type="GO" id="GO:0004252">
    <property type="term" value="F:serine-type endopeptidase activity"/>
    <property type="evidence" value="ECO:0007669"/>
    <property type="project" value="InterPro"/>
</dbReference>
<dbReference type="NCBIfam" id="TIGR03296">
    <property type="entry name" value="M6dom_TIGR03296"/>
    <property type="match status" value="1"/>
</dbReference>
<dbReference type="GO" id="GO:0006508">
    <property type="term" value="P:proteolysis"/>
    <property type="evidence" value="ECO:0007669"/>
    <property type="project" value="UniProtKB-KW"/>
</dbReference>
<evidence type="ECO:0000256" key="2">
    <source>
        <dbReference type="ARBA" id="ARBA00022801"/>
    </source>
</evidence>